<keyword evidence="1" id="KW-0732">Signal</keyword>
<sequence length="105" mass="11605">MSAPRRKTQTLLLAGAVLLLGLLSCASAAEEQSLSNRKLLQLQQPWLRLPAYETINPFRLTAAVTRQFIDRVSYGFLGDYVGDFFDDSFDFLQASFGDIGTSIGL</sequence>
<feature type="chain" id="PRO_5022888061" evidence="1">
    <location>
        <begin position="29"/>
        <end position="105"/>
    </location>
</feature>
<dbReference type="Proteomes" id="UP000316726">
    <property type="component" value="Chromosome 2"/>
</dbReference>
<feature type="signal peptide" evidence="1">
    <location>
        <begin position="1"/>
        <end position="28"/>
    </location>
</feature>
<dbReference type="PROSITE" id="PS51257">
    <property type="entry name" value="PROKAR_LIPOPROTEIN"/>
    <property type="match status" value="1"/>
</dbReference>
<organism evidence="2 3">
    <name type="scientific">Chloropicon primus</name>
    <dbReference type="NCBI Taxonomy" id="1764295"/>
    <lineage>
        <taxon>Eukaryota</taxon>
        <taxon>Viridiplantae</taxon>
        <taxon>Chlorophyta</taxon>
        <taxon>Chloropicophyceae</taxon>
        <taxon>Chloropicales</taxon>
        <taxon>Chloropicaceae</taxon>
        <taxon>Chloropicon</taxon>
    </lineage>
</organism>
<keyword evidence="3" id="KW-1185">Reference proteome</keyword>
<evidence type="ECO:0000256" key="1">
    <source>
        <dbReference type="SAM" id="SignalP"/>
    </source>
</evidence>
<proteinExistence type="predicted"/>
<protein>
    <submittedName>
        <fullName evidence="2">Uncharacterized protein</fullName>
    </submittedName>
</protein>
<evidence type="ECO:0000313" key="3">
    <source>
        <dbReference type="Proteomes" id="UP000316726"/>
    </source>
</evidence>
<dbReference type="EMBL" id="CP031035">
    <property type="protein sequence ID" value="QDZ19011.1"/>
    <property type="molecule type" value="Genomic_DNA"/>
</dbReference>
<name>A0A5B8MFE1_9CHLO</name>
<reference evidence="2 3" key="1">
    <citation type="submission" date="2018-07" db="EMBL/GenBank/DDBJ databases">
        <title>The complete nuclear genome of the prasinophyte Chloropicon primus (CCMP1205).</title>
        <authorList>
            <person name="Pombert J.-F."/>
            <person name="Otis C."/>
            <person name="Turmel M."/>
            <person name="Lemieux C."/>
        </authorList>
    </citation>
    <scope>NUCLEOTIDE SEQUENCE [LARGE SCALE GENOMIC DNA]</scope>
    <source>
        <strain evidence="2 3">CCMP1205</strain>
    </source>
</reference>
<accession>A0A5B8MFE1</accession>
<dbReference type="AlphaFoldDB" id="A0A5B8MFE1"/>
<gene>
    <name evidence="2" type="ORF">A3770_02p15290</name>
</gene>
<evidence type="ECO:0000313" key="2">
    <source>
        <dbReference type="EMBL" id="QDZ19011.1"/>
    </source>
</evidence>